<dbReference type="AlphaFoldDB" id="A0A953J1Y5"/>
<evidence type="ECO:0008006" key="3">
    <source>
        <dbReference type="Google" id="ProtNLM"/>
    </source>
</evidence>
<reference evidence="1" key="1">
    <citation type="journal article" date="2021" name="bioRxiv">
        <title>Unraveling nitrogen, sulfur and carbon metabolic pathways and microbial community transcriptional responses to substrate deprivation and toxicity stresses in a bioreactor mimicking anoxic brackish coastal sediment conditions.</title>
        <authorList>
            <person name="Martins P.D."/>
            <person name="Echeveste M.J."/>
            <person name="Arshad A."/>
            <person name="Kurth J."/>
            <person name="Ouboter H."/>
            <person name="Jetten M.S.M."/>
            <person name="Welte C.U."/>
        </authorList>
    </citation>
    <scope>NUCLEOTIDE SEQUENCE</scope>
    <source>
        <strain evidence="1">MAG_39</strain>
    </source>
</reference>
<proteinExistence type="predicted"/>
<gene>
    <name evidence="1" type="ORF">K8I29_00955</name>
</gene>
<evidence type="ECO:0000313" key="1">
    <source>
        <dbReference type="EMBL" id="MBZ0154766.1"/>
    </source>
</evidence>
<accession>A0A953J1Y5</accession>
<protein>
    <recommendedName>
        <fullName evidence="3">GlcNAc-PI de-N-acetylase</fullName>
    </recommendedName>
</protein>
<dbReference type="SUPFAM" id="SSF102588">
    <property type="entry name" value="LmbE-like"/>
    <property type="match status" value="1"/>
</dbReference>
<evidence type="ECO:0000313" key="2">
    <source>
        <dbReference type="Proteomes" id="UP000705867"/>
    </source>
</evidence>
<reference evidence="1" key="2">
    <citation type="submission" date="2021-08" db="EMBL/GenBank/DDBJ databases">
        <authorList>
            <person name="Dalcin Martins P."/>
        </authorList>
    </citation>
    <scope>NUCLEOTIDE SEQUENCE</scope>
    <source>
        <strain evidence="1">MAG_39</strain>
    </source>
</reference>
<dbReference type="InterPro" id="IPR024078">
    <property type="entry name" value="LmbE-like_dom_sf"/>
</dbReference>
<dbReference type="EMBL" id="JAIOIV010000012">
    <property type="protein sequence ID" value="MBZ0154766.1"/>
    <property type="molecule type" value="Genomic_DNA"/>
</dbReference>
<organism evidence="1 2">
    <name type="scientific">Candidatus Nitrobium versatile</name>
    <dbReference type="NCBI Taxonomy" id="2884831"/>
    <lineage>
        <taxon>Bacteria</taxon>
        <taxon>Pseudomonadati</taxon>
        <taxon>Nitrospirota</taxon>
        <taxon>Nitrospiria</taxon>
        <taxon>Nitrospirales</taxon>
        <taxon>Nitrospiraceae</taxon>
        <taxon>Candidatus Nitrobium</taxon>
    </lineage>
</organism>
<sequence>MKFRYTRVARKLLMLDKSAIVSAHPDDEVLFFSSILDKADKIVLCFLGCESKPHWGVARQKSLEEHPIKNIICLGLSESETFCGPDWNNPVVTPYGLEITGNTPSGEKYSRNYQELKDLLRPRLRGCRNVFTHNPWGEYGHAEHVQVYRVVKELQGELNYTLWFSNYCSNRSFPLMLRYVSGFTSEYVTLKTNKTAGRTVKDIYKKNGCWTWYGDWEWFNEESFMRDRDSIGDSHSYGHIFPLNMIKMRQFNEPGGGPRKAPLAAEHLREAITRLVKRVRRES</sequence>
<dbReference type="Proteomes" id="UP000705867">
    <property type="component" value="Unassembled WGS sequence"/>
</dbReference>
<comment type="caution">
    <text evidence="1">The sequence shown here is derived from an EMBL/GenBank/DDBJ whole genome shotgun (WGS) entry which is preliminary data.</text>
</comment>
<dbReference type="Gene3D" id="3.40.50.10320">
    <property type="entry name" value="LmbE-like"/>
    <property type="match status" value="1"/>
</dbReference>
<name>A0A953J1Y5_9BACT</name>